<evidence type="ECO:0000313" key="3">
    <source>
        <dbReference type="Proteomes" id="UP001465755"/>
    </source>
</evidence>
<dbReference type="Proteomes" id="UP001465755">
    <property type="component" value="Unassembled WGS sequence"/>
</dbReference>
<feature type="region of interest" description="Disordered" evidence="1">
    <location>
        <begin position="48"/>
        <end position="95"/>
    </location>
</feature>
<dbReference type="EMBL" id="JALJOQ010000053">
    <property type="protein sequence ID" value="KAK9804109.1"/>
    <property type="molecule type" value="Genomic_DNA"/>
</dbReference>
<comment type="caution">
    <text evidence="2">The sequence shown here is derived from an EMBL/GenBank/DDBJ whole genome shotgun (WGS) entry which is preliminary data.</text>
</comment>
<evidence type="ECO:0000313" key="2">
    <source>
        <dbReference type="EMBL" id="KAK9804109.1"/>
    </source>
</evidence>
<sequence length="95" mass="10699">MANKSSLLLSELMEVHKEPSRAKRYLAVSVRARRPGWVNSVQLLRASPSQHSLGETLGPSCRRLQPATHHRGRADLRKIQGRPLNRRTTGLRAQV</sequence>
<proteinExistence type="predicted"/>
<keyword evidence="3" id="KW-1185">Reference proteome</keyword>
<gene>
    <name evidence="2" type="ORF">WJX73_008982</name>
</gene>
<name>A0AAW1P5T9_9CHLO</name>
<organism evidence="2 3">
    <name type="scientific">Symbiochloris irregularis</name>
    <dbReference type="NCBI Taxonomy" id="706552"/>
    <lineage>
        <taxon>Eukaryota</taxon>
        <taxon>Viridiplantae</taxon>
        <taxon>Chlorophyta</taxon>
        <taxon>core chlorophytes</taxon>
        <taxon>Trebouxiophyceae</taxon>
        <taxon>Trebouxiales</taxon>
        <taxon>Trebouxiaceae</taxon>
        <taxon>Symbiochloris</taxon>
    </lineage>
</organism>
<evidence type="ECO:0000256" key="1">
    <source>
        <dbReference type="SAM" id="MobiDB-lite"/>
    </source>
</evidence>
<dbReference type="AlphaFoldDB" id="A0AAW1P5T9"/>
<protein>
    <submittedName>
        <fullName evidence="2">Uncharacterized protein</fullName>
    </submittedName>
</protein>
<reference evidence="2 3" key="1">
    <citation type="journal article" date="2024" name="Nat. Commun.">
        <title>Phylogenomics reveals the evolutionary origins of lichenization in chlorophyte algae.</title>
        <authorList>
            <person name="Puginier C."/>
            <person name="Libourel C."/>
            <person name="Otte J."/>
            <person name="Skaloud P."/>
            <person name="Haon M."/>
            <person name="Grisel S."/>
            <person name="Petersen M."/>
            <person name="Berrin J.G."/>
            <person name="Delaux P.M."/>
            <person name="Dal Grande F."/>
            <person name="Keller J."/>
        </authorList>
    </citation>
    <scope>NUCLEOTIDE SEQUENCE [LARGE SCALE GENOMIC DNA]</scope>
    <source>
        <strain evidence="2 3">SAG 2036</strain>
    </source>
</reference>
<accession>A0AAW1P5T9</accession>